<keyword evidence="3 9" id="KW-0812">Transmembrane</keyword>
<dbReference type="Pfam" id="PF19055">
    <property type="entry name" value="ABC2_membrane_7"/>
    <property type="match status" value="2"/>
</dbReference>
<feature type="transmembrane region" description="Helical" evidence="9">
    <location>
        <begin position="1227"/>
        <end position="1247"/>
    </location>
</feature>
<dbReference type="InterPro" id="IPR003593">
    <property type="entry name" value="AAA+_ATPase"/>
</dbReference>
<evidence type="ECO:0000256" key="6">
    <source>
        <dbReference type="ARBA" id="ARBA00022989"/>
    </source>
</evidence>
<dbReference type="SMART" id="SM00382">
    <property type="entry name" value="AAA"/>
    <property type="match status" value="2"/>
</dbReference>
<feature type="transmembrane region" description="Helical" evidence="9">
    <location>
        <begin position="1118"/>
        <end position="1139"/>
    </location>
</feature>
<keyword evidence="7 9" id="KW-0472">Membrane</keyword>
<organism evidence="11 12">
    <name type="scientific">Pleurostoma richardsiae</name>
    <dbReference type="NCBI Taxonomy" id="41990"/>
    <lineage>
        <taxon>Eukaryota</taxon>
        <taxon>Fungi</taxon>
        <taxon>Dikarya</taxon>
        <taxon>Ascomycota</taxon>
        <taxon>Pezizomycotina</taxon>
        <taxon>Sordariomycetes</taxon>
        <taxon>Sordariomycetidae</taxon>
        <taxon>Calosphaeriales</taxon>
        <taxon>Pleurostomataceae</taxon>
        <taxon>Pleurostoma</taxon>
    </lineage>
</organism>
<evidence type="ECO:0000256" key="9">
    <source>
        <dbReference type="SAM" id="Phobius"/>
    </source>
</evidence>
<dbReference type="GO" id="GO:0140359">
    <property type="term" value="F:ABC-type transporter activity"/>
    <property type="evidence" value="ECO:0007669"/>
    <property type="project" value="InterPro"/>
</dbReference>
<reference evidence="11" key="1">
    <citation type="submission" date="2022-07" db="EMBL/GenBank/DDBJ databases">
        <title>Fungi with potential for degradation of polypropylene.</title>
        <authorList>
            <person name="Gostincar C."/>
        </authorList>
    </citation>
    <scope>NUCLEOTIDE SEQUENCE</scope>
    <source>
        <strain evidence="11">EXF-13308</strain>
    </source>
</reference>
<keyword evidence="4" id="KW-0547">Nucleotide-binding</keyword>
<dbReference type="PANTHER" id="PTHR48041:SF119">
    <property type="entry name" value="ROA1P"/>
    <property type="match status" value="1"/>
</dbReference>
<keyword evidence="12" id="KW-1185">Reference proteome</keyword>
<evidence type="ECO:0000256" key="5">
    <source>
        <dbReference type="ARBA" id="ARBA00022840"/>
    </source>
</evidence>
<evidence type="ECO:0000313" key="12">
    <source>
        <dbReference type="Proteomes" id="UP001174694"/>
    </source>
</evidence>
<evidence type="ECO:0000256" key="7">
    <source>
        <dbReference type="ARBA" id="ARBA00023136"/>
    </source>
</evidence>
<accession>A0AA38RPC1</accession>
<proteinExistence type="predicted"/>
<dbReference type="InterPro" id="IPR050352">
    <property type="entry name" value="ABCG_transporters"/>
</dbReference>
<keyword evidence="6 9" id="KW-1133">Transmembrane helix</keyword>
<dbReference type="InterPro" id="IPR003439">
    <property type="entry name" value="ABC_transporter-like_ATP-bd"/>
</dbReference>
<evidence type="ECO:0000256" key="3">
    <source>
        <dbReference type="ARBA" id="ARBA00022692"/>
    </source>
</evidence>
<gene>
    <name evidence="11" type="ORF">NKR23_g5420</name>
</gene>
<feature type="transmembrane region" description="Helical" evidence="9">
    <location>
        <begin position="535"/>
        <end position="551"/>
    </location>
</feature>
<feature type="transmembrane region" description="Helical" evidence="9">
    <location>
        <begin position="444"/>
        <end position="467"/>
    </location>
</feature>
<dbReference type="FunFam" id="3.40.50.300:FF:001433">
    <property type="entry name" value="ABC transporter, putative"/>
    <property type="match status" value="1"/>
</dbReference>
<feature type="transmembrane region" description="Helical" evidence="9">
    <location>
        <begin position="1347"/>
        <end position="1368"/>
    </location>
</feature>
<feature type="transmembrane region" description="Helical" evidence="9">
    <location>
        <begin position="1201"/>
        <end position="1221"/>
    </location>
</feature>
<dbReference type="InterPro" id="IPR043926">
    <property type="entry name" value="ABCG_dom"/>
</dbReference>
<feature type="domain" description="ABC transporter" evidence="10">
    <location>
        <begin position="731"/>
        <end position="992"/>
    </location>
</feature>
<dbReference type="InterPro" id="IPR017871">
    <property type="entry name" value="ABC_transporter-like_CS"/>
</dbReference>
<feature type="transmembrane region" description="Helical" evidence="9">
    <location>
        <begin position="1151"/>
        <end position="1171"/>
    </location>
</feature>
<evidence type="ECO:0000256" key="4">
    <source>
        <dbReference type="ARBA" id="ARBA00022741"/>
    </source>
</evidence>
<dbReference type="Pfam" id="PF01061">
    <property type="entry name" value="ABC2_membrane"/>
    <property type="match status" value="2"/>
</dbReference>
<evidence type="ECO:0000256" key="8">
    <source>
        <dbReference type="SAM" id="MobiDB-lite"/>
    </source>
</evidence>
<feature type="transmembrane region" description="Helical" evidence="9">
    <location>
        <begin position="1259"/>
        <end position="1280"/>
    </location>
</feature>
<evidence type="ECO:0000256" key="2">
    <source>
        <dbReference type="ARBA" id="ARBA00022448"/>
    </source>
</evidence>
<feature type="domain" description="ABC transporter" evidence="10">
    <location>
        <begin position="115"/>
        <end position="354"/>
    </location>
</feature>
<feature type="region of interest" description="Disordered" evidence="8">
    <location>
        <begin position="1"/>
        <end position="33"/>
    </location>
</feature>
<dbReference type="InterPro" id="IPR013525">
    <property type="entry name" value="ABC2_TM"/>
</dbReference>
<feature type="transmembrane region" description="Helical" evidence="9">
    <location>
        <begin position="589"/>
        <end position="608"/>
    </location>
</feature>
<evidence type="ECO:0000256" key="1">
    <source>
        <dbReference type="ARBA" id="ARBA00004141"/>
    </source>
</evidence>
<dbReference type="PANTHER" id="PTHR48041">
    <property type="entry name" value="ABC TRANSPORTER G FAMILY MEMBER 28"/>
    <property type="match status" value="1"/>
</dbReference>
<dbReference type="Gene3D" id="3.40.50.300">
    <property type="entry name" value="P-loop containing nucleotide triphosphate hydrolases"/>
    <property type="match status" value="2"/>
</dbReference>
<comment type="caution">
    <text evidence="11">The sequence shown here is derived from an EMBL/GenBank/DDBJ whole genome shotgun (WGS) entry which is preliminary data.</text>
</comment>
<dbReference type="GO" id="GO:0016020">
    <property type="term" value="C:membrane"/>
    <property type="evidence" value="ECO:0007669"/>
    <property type="project" value="UniProtKB-SubCell"/>
</dbReference>
<dbReference type="GO" id="GO:0016887">
    <property type="term" value="F:ATP hydrolysis activity"/>
    <property type="evidence" value="ECO:0007669"/>
    <property type="project" value="InterPro"/>
</dbReference>
<dbReference type="SUPFAM" id="SSF52540">
    <property type="entry name" value="P-loop containing nucleoside triphosphate hydrolases"/>
    <property type="match status" value="2"/>
</dbReference>
<dbReference type="PROSITE" id="PS00211">
    <property type="entry name" value="ABC_TRANSPORTER_1"/>
    <property type="match status" value="2"/>
</dbReference>
<comment type="subcellular location">
    <subcellularLocation>
        <location evidence="1">Membrane</location>
        <topology evidence="1">Multi-pass membrane protein</topology>
    </subcellularLocation>
</comment>
<dbReference type="InterPro" id="IPR027417">
    <property type="entry name" value="P-loop_NTPase"/>
</dbReference>
<dbReference type="EMBL" id="JANBVO010000014">
    <property type="protein sequence ID" value="KAJ9145466.1"/>
    <property type="molecule type" value="Genomic_DNA"/>
</dbReference>
<evidence type="ECO:0000313" key="11">
    <source>
        <dbReference type="EMBL" id="KAJ9145466.1"/>
    </source>
</evidence>
<dbReference type="Proteomes" id="UP001174694">
    <property type="component" value="Unassembled WGS sequence"/>
</dbReference>
<evidence type="ECO:0000259" key="10">
    <source>
        <dbReference type="PROSITE" id="PS50893"/>
    </source>
</evidence>
<dbReference type="PROSITE" id="PS50893">
    <property type="entry name" value="ABC_TRANSPORTER_2"/>
    <property type="match status" value="2"/>
</dbReference>
<feature type="transmembrane region" description="Helical" evidence="9">
    <location>
        <begin position="675"/>
        <end position="700"/>
    </location>
</feature>
<dbReference type="Pfam" id="PF00005">
    <property type="entry name" value="ABC_tran"/>
    <property type="match status" value="2"/>
</dbReference>
<sequence>MAADGSEACRGHFVPSTGSDTATNAAPEPGSYNPHDVAVDLDKIERASSLDTAGEPGADGTLPARRVSSAGANHLSLDDVEQVDVQIRDLSVTVDTSPSIFEPSTYPQLLEQMLSKGESSAKALPTTKKLLQDVSASLQPGTLTAIIGGSGSGKTTLLNTLAQRISSSRLTHSGSMTFNGSEGVHSVRAAYVMQQDVLLPTLTVRETLRYSADLRLPPPSTSEERMRVVEEVILELGLKECADTRIGNSQHRGCSGGEKRRVSIGVQMLANPSVLFLDEPTTGLDATSAFQLVRTMKSLARKGRTVITTIHQPRSEIWELFDNIITLSRGGPVYSGPMEECLPWFADLGFDLPPFVNPAEFVIDIAAIDNRTPEVEEESTARVERLKAAWNEESERWYPPLTKQSTATVHKPMKRVNAGRHASFGRQLRVLTDRTFKTTYRDPMGMIAAIMQAILMGLCTGYIFYDLGRDQAGIRSREGFLYTTTGLEGYLFLVFELYRLTIDIQTFDREHSEGCADPIPFLLSRRLARAFTEDIPVPFFFSVISYFMAGFDRDAGKFFTYFAIVLLNQYIAVTCAMTCVVASRSFPGASLIANLVYTMQSMACGFFIQSNSIPIWLRWMKWLTYTFYVFGALCENEFRGSFYDCPYDGGESNSACAAYTGEYILNSLGFPPNWLWRPIVVLVAFIGFFYGLSAIGLTFIGAEMTIARARTSNTDLSAGKEKMTARSIAEVRTIDVGLRGFGLALDKRSPWGKKLPRKTILEPINATFQAGVLNIIMGPSGSGKTSLLNAMALRLHNTIGTRYRPSGNVTFNGSIPADAVIRSVCSYVCQDDDALLPSLTVRETLRFAAGLRLPSWMSKEEKYKRAEDVLLKMGLKDCADNLIGSDLIKGISGGEKRRVTIAVQILTDPRVLLLDEPTSGLDAFTANSIMEVLQGLAKEGRTLILTIHQARSDLFKHFGNLLLLARGGSPAYAGSAKDMLGYFAKYGFRCPQHTNPADFALDLITIDLQEAQREAESRAKVKLLIDAWENEVNGTGEPSEKLVTEKIPSSDEKTGEEIAPFEKRPSVVPGPRQSFNKATLATPAELGALIRKRTSFATAFPILMRRAFINFRRQPPLLLARLMQVIGFSIVLTCFYAPLHHNYYSIQNRVGFVQQISALYFVGMLQNVAVYPAERDVFYREDDDGVYSAEAFLSTYTLLELPFEVFASLVFGVLCDLAVGFPRTPQMYFVTTYTCFAVVSCGESLGIMFNTLFSDNTGFAVTLISIILSIANIMAGIMSIDMPALFDAFNYLSPARYAVRALAPVSLRGIRFTCSDAQRLPDGGCPIDDGVQVLDLYRLNGSVRVNLGALAAVLVVYRLIAWGLLRLVRTRWKGRRNKRRKEKS</sequence>
<protein>
    <submittedName>
        <fullName evidence="11">ABC transporter</fullName>
    </submittedName>
</protein>
<dbReference type="GO" id="GO:0005524">
    <property type="term" value="F:ATP binding"/>
    <property type="evidence" value="ECO:0007669"/>
    <property type="project" value="UniProtKB-KW"/>
</dbReference>
<keyword evidence="5" id="KW-0067">ATP-binding</keyword>
<keyword evidence="2" id="KW-0813">Transport</keyword>
<feature type="transmembrane region" description="Helical" evidence="9">
    <location>
        <begin position="558"/>
        <end position="583"/>
    </location>
</feature>
<name>A0AA38RPC1_9PEZI</name>